<keyword evidence="4" id="KW-1185">Reference proteome</keyword>
<keyword evidence="1" id="KW-0732">Signal</keyword>
<dbReference type="Gene3D" id="2.40.50.90">
    <property type="match status" value="1"/>
</dbReference>
<evidence type="ECO:0000313" key="3">
    <source>
        <dbReference type="EMBL" id="SIS43618.1"/>
    </source>
</evidence>
<dbReference type="InterPro" id="IPR035437">
    <property type="entry name" value="SNase_OB-fold_sf"/>
</dbReference>
<keyword evidence="3" id="KW-0255">Endonuclease</keyword>
<gene>
    <name evidence="3" type="ORF">SAMN05421580_101280</name>
</gene>
<dbReference type="RefSeq" id="WP_076483242.1">
    <property type="nucleotide sequence ID" value="NZ_FTOG01000001.1"/>
</dbReference>
<protein>
    <submittedName>
        <fullName evidence="3">Endonuclease YncB, thermonuclease family</fullName>
    </submittedName>
</protein>
<dbReference type="STRING" id="453582.SAMN05421580_101280"/>
<dbReference type="EMBL" id="FTOG01000001">
    <property type="protein sequence ID" value="SIS43618.1"/>
    <property type="molecule type" value="Genomic_DNA"/>
</dbReference>
<feature type="domain" description="TNase-like" evidence="2">
    <location>
        <begin position="25"/>
        <end position="141"/>
    </location>
</feature>
<dbReference type="InterPro" id="IPR016071">
    <property type="entry name" value="Staphylococal_nuclease_OB-fold"/>
</dbReference>
<evidence type="ECO:0000259" key="2">
    <source>
        <dbReference type="PROSITE" id="PS50830"/>
    </source>
</evidence>
<dbReference type="AlphaFoldDB" id="A0A1N7J2N0"/>
<dbReference type="GO" id="GO:0004519">
    <property type="term" value="F:endonuclease activity"/>
    <property type="evidence" value="ECO:0007669"/>
    <property type="project" value="UniProtKB-KW"/>
</dbReference>
<dbReference type="Proteomes" id="UP000186221">
    <property type="component" value="Unassembled WGS sequence"/>
</dbReference>
<dbReference type="SUPFAM" id="SSF50199">
    <property type="entry name" value="Staphylococcal nuclease"/>
    <property type="match status" value="1"/>
</dbReference>
<keyword evidence="3" id="KW-0540">Nuclease</keyword>
<sequence length="216" mass="23518">MVKWVLIALLMAQPVAAEVVQGRARVIDGDTLAIGAVRVRLHGIDAPEKDQTCQDPAGRDWRCGAAATAALERMTARGDTRCEGEDYDRYDRLIAVCRAGGRNLNAALVAEGYAEAYRKYAQDYVGEEQAARAAQKGIWSGAHLNPEAARRQARKGAAQQPPGACLIKGNISRSGRIFHTTASRDYAATRIDPSKGERWFCTEAEALAAGWRPVHR</sequence>
<proteinExistence type="predicted"/>
<dbReference type="PANTHER" id="PTHR12302:SF26">
    <property type="entry name" value="BLR1266 PROTEIN"/>
    <property type="match status" value="1"/>
</dbReference>
<keyword evidence="3" id="KW-0378">Hydrolase</keyword>
<feature type="signal peptide" evidence="1">
    <location>
        <begin position="1"/>
        <end position="17"/>
    </location>
</feature>
<evidence type="ECO:0000256" key="1">
    <source>
        <dbReference type="SAM" id="SignalP"/>
    </source>
</evidence>
<accession>A0A1N7J2N0</accession>
<organism evidence="3 4">
    <name type="scientific">Rhodobacter aestuarii</name>
    <dbReference type="NCBI Taxonomy" id="453582"/>
    <lineage>
        <taxon>Bacteria</taxon>
        <taxon>Pseudomonadati</taxon>
        <taxon>Pseudomonadota</taxon>
        <taxon>Alphaproteobacteria</taxon>
        <taxon>Rhodobacterales</taxon>
        <taxon>Rhodobacter group</taxon>
        <taxon>Rhodobacter</taxon>
    </lineage>
</organism>
<dbReference type="SMART" id="SM00318">
    <property type="entry name" value="SNc"/>
    <property type="match status" value="1"/>
</dbReference>
<dbReference type="OrthoDB" id="9805504at2"/>
<name>A0A1N7J2N0_9RHOB</name>
<reference evidence="4" key="1">
    <citation type="submission" date="2017-01" db="EMBL/GenBank/DDBJ databases">
        <authorList>
            <person name="Varghese N."/>
            <person name="Submissions S."/>
        </authorList>
    </citation>
    <scope>NUCLEOTIDE SEQUENCE [LARGE SCALE GENOMIC DNA]</scope>
    <source>
        <strain evidence="4">DSM 19945</strain>
    </source>
</reference>
<dbReference type="PROSITE" id="PS50830">
    <property type="entry name" value="TNASE_3"/>
    <property type="match status" value="1"/>
</dbReference>
<feature type="chain" id="PRO_5012839893" evidence="1">
    <location>
        <begin position="18"/>
        <end position="216"/>
    </location>
</feature>
<dbReference type="PANTHER" id="PTHR12302">
    <property type="entry name" value="EBNA2 BINDING PROTEIN P100"/>
    <property type="match status" value="1"/>
</dbReference>
<evidence type="ECO:0000313" key="4">
    <source>
        <dbReference type="Proteomes" id="UP000186221"/>
    </source>
</evidence>
<dbReference type="Pfam" id="PF00565">
    <property type="entry name" value="SNase"/>
    <property type="match status" value="1"/>
</dbReference>